<evidence type="ECO:0000313" key="4">
    <source>
        <dbReference type="EMBL" id="ACB52007.1"/>
    </source>
</evidence>
<protein>
    <submittedName>
        <fullName evidence="4">Short-chain dehydrogenase/reductase SDR</fullName>
    </submittedName>
</protein>
<dbReference type="Pfam" id="PF00106">
    <property type="entry name" value="adh_short"/>
    <property type="match status" value="1"/>
</dbReference>
<dbReference type="HOGENOM" id="CLU_010194_1_2_3"/>
<dbReference type="InterPro" id="IPR036291">
    <property type="entry name" value="NAD(P)-bd_dom_sf"/>
</dbReference>
<dbReference type="STRING" id="43989.cce_2659"/>
<dbReference type="EMBL" id="CP000806">
    <property type="protein sequence ID" value="ACB52007.1"/>
    <property type="molecule type" value="Genomic_DNA"/>
</dbReference>
<dbReference type="Proteomes" id="UP000001203">
    <property type="component" value="Chromosome circular"/>
</dbReference>
<dbReference type="NCBIfam" id="NF004201">
    <property type="entry name" value="PRK05653.2-1"/>
    <property type="match status" value="1"/>
</dbReference>
<dbReference type="AlphaFoldDB" id="B1WT85"/>
<comment type="similarity">
    <text evidence="1 3">Belongs to the short-chain dehydrogenases/reductases (SDR) family.</text>
</comment>
<evidence type="ECO:0000256" key="1">
    <source>
        <dbReference type="ARBA" id="ARBA00006484"/>
    </source>
</evidence>
<evidence type="ECO:0000256" key="3">
    <source>
        <dbReference type="RuleBase" id="RU000363"/>
    </source>
</evidence>
<dbReference type="Gene3D" id="3.40.50.720">
    <property type="entry name" value="NAD(P)-binding Rossmann-like Domain"/>
    <property type="match status" value="1"/>
</dbReference>
<organism evidence="4 5">
    <name type="scientific">Crocosphaera subtropica (strain ATCC 51142 / BH68)</name>
    <name type="common">Cyanothece sp. (strain ATCC 51142)</name>
    <dbReference type="NCBI Taxonomy" id="43989"/>
    <lineage>
        <taxon>Bacteria</taxon>
        <taxon>Bacillati</taxon>
        <taxon>Cyanobacteriota</taxon>
        <taxon>Cyanophyceae</taxon>
        <taxon>Oscillatoriophycideae</taxon>
        <taxon>Chroococcales</taxon>
        <taxon>Aphanothecaceae</taxon>
        <taxon>Crocosphaera</taxon>
        <taxon>Crocosphaera subtropica</taxon>
    </lineage>
</organism>
<dbReference type="SUPFAM" id="SSF51735">
    <property type="entry name" value="NAD(P)-binding Rossmann-fold domains"/>
    <property type="match status" value="1"/>
</dbReference>
<accession>B1WT85</accession>
<dbReference type="PRINTS" id="PR00081">
    <property type="entry name" value="GDHRDH"/>
</dbReference>
<evidence type="ECO:0000313" key="5">
    <source>
        <dbReference type="Proteomes" id="UP000001203"/>
    </source>
</evidence>
<proteinExistence type="inferred from homology"/>
<name>B1WT85_CROS5</name>
<dbReference type="PANTHER" id="PTHR24321:SF8">
    <property type="entry name" value="ESTRADIOL 17-BETA-DEHYDROGENASE 8-RELATED"/>
    <property type="match status" value="1"/>
</dbReference>
<dbReference type="KEGG" id="cyt:cce_2659"/>
<evidence type="ECO:0000256" key="2">
    <source>
        <dbReference type="ARBA" id="ARBA00023002"/>
    </source>
</evidence>
<dbReference type="InterPro" id="IPR020904">
    <property type="entry name" value="Sc_DH/Rdtase_CS"/>
</dbReference>
<reference evidence="4 5" key="1">
    <citation type="journal article" date="2008" name="Proc. Natl. Acad. Sci. U.S.A.">
        <title>The genome of Cyanothece 51142, a unicellular diazotrophic cyanobacterium important in the marine nitrogen cycle.</title>
        <authorList>
            <person name="Welsh E.A."/>
            <person name="Liberton M."/>
            <person name="Stoeckel J."/>
            <person name="Loh T."/>
            <person name="Elvitigala T."/>
            <person name="Wang C."/>
            <person name="Wollam A."/>
            <person name="Fulton R.S."/>
            <person name="Clifton S.W."/>
            <person name="Jacobs J.M."/>
            <person name="Aurora R."/>
            <person name="Ghosh B.K."/>
            <person name="Sherman L.A."/>
            <person name="Smith R.D."/>
            <person name="Wilson R.K."/>
            <person name="Pakrasi H.B."/>
        </authorList>
    </citation>
    <scope>NUCLEOTIDE SEQUENCE [LARGE SCALE GENOMIC DNA]</scope>
    <source>
        <strain evidence="5">ATCC 51142 / BH68</strain>
    </source>
</reference>
<dbReference type="PROSITE" id="PS00061">
    <property type="entry name" value="ADH_SHORT"/>
    <property type="match status" value="1"/>
</dbReference>
<keyword evidence="5" id="KW-1185">Reference proteome</keyword>
<dbReference type="eggNOG" id="COG1028">
    <property type="taxonomic scope" value="Bacteria"/>
</dbReference>
<sequence>MIMEGKQVLLTGGTGGLGLGVTPEVVKRGAKVTIPYRDETEVKRLKDKLSPTDFEKIRFVKANLLEENVVKQLVNDLNRVDVLIHLVGGFSMGKTHKQSYEDWKSTIDLNLNSTFLLCKYCLGAMYQSGYGRIVTVGSRGAVQPDANLGSYCASKAGVVALTQSIAEETKELNITANSVLPSVIDTPANREAMGDDNVSNWVSPHSLAQVICFLASEAAKDIRGSAIPVYGQV</sequence>
<dbReference type="InterPro" id="IPR002347">
    <property type="entry name" value="SDR_fam"/>
</dbReference>
<dbReference type="PRINTS" id="PR00080">
    <property type="entry name" value="SDRFAMILY"/>
</dbReference>
<dbReference type="PANTHER" id="PTHR24321">
    <property type="entry name" value="DEHYDROGENASES, SHORT CHAIN"/>
    <property type="match status" value="1"/>
</dbReference>
<keyword evidence="2" id="KW-0560">Oxidoreductase</keyword>
<dbReference type="GO" id="GO:0016491">
    <property type="term" value="F:oxidoreductase activity"/>
    <property type="evidence" value="ECO:0007669"/>
    <property type="project" value="UniProtKB-KW"/>
</dbReference>
<gene>
    <name evidence="4" type="ordered locus">cce_2659</name>
</gene>